<protein>
    <submittedName>
        <fullName evidence="2">Uncharacterized protein</fullName>
    </submittedName>
</protein>
<sequence>MTFFNLSVPILRRKEWTFKNQTHEKLLEIKVKIKQKTLFSSVYTCIDQAFILWGLISAAIFFTAQFFPISWITQAIIWSGVSLIATLGMIILTYNWAKKENLRWLLYCWAVLMTAGVIVTDSGIFLGWSWVLMNLSHLWLGLSVIGYILTGWGMRSRAFFIAAVLHFLGMAILPLVMGWQFLTTGLIMMLNLLVFAQTQWDDYGCH</sequence>
<proteinExistence type="predicted"/>
<evidence type="ECO:0000313" key="3">
    <source>
        <dbReference type="Proteomes" id="UP000002384"/>
    </source>
</evidence>
<feature type="transmembrane region" description="Helical" evidence="1">
    <location>
        <begin position="104"/>
        <end position="128"/>
    </location>
</feature>
<dbReference type="OrthoDB" id="422905at2"/>
<organism evidence="2 3">
    <name type="scientific">Gloeothece citriformis (strain PCC 7424)</name>
    <name type="common">Cyanothece sp. (strain PCC 7424)</name>
    <dbReference type="NCBI Taxonomy" id="65393"/>
    <lineage>
        <taxon>Bacteria</taxon>
        <taxon>Bacillati</taxon>
        <taxon>Cyanobacteriota</taxon>
        <taxon>Cyanophyceae</taxon>
        <taxon>Oscillatoriophycideae</taxon>
        <taxon>Chroococcales</taxon>
        <taxon>Aphanothecaceae</taxon>
        <taxon>Gloeothece</taxon>
        <taxon>Gloeothece citriformis</taxon>
    </lineage>
</organism>
<dbReference type="STRING" id="65393.PCC7424_5342"/>
<accession>B7KJL2</accession>
<gene>
    <name evidence="2" type="ordered locus">PCC7424_5342</name>
</gene>
<reference evidence="3" key="1">
    <citation type="journal article" date="2011" name="MBio">
        <title>Novel metabolic attributes of the genus Cyanothece, comprising a group of unicellular nitrogen-fixing Cyanobacteria.</title>
        <authorList>
            <person name="Bandyopadhyay A."/>
            <person name="Elvitigala T."/>
            <person name="Welsh E."/>
            <person name="Stockel J."/>
            <person name="Liberton M."/>
            <person name="Min H."/>
            <person name="Sherman L.A."/>
            <person name="Pakrasi H.B."/>
        </authorList>
    </citation>
    <scope>NUCLEOTIDE SEQUENCE [LARGE SCALE GENOMIC DNA]</scope>
    <source>
        <strain evidence="3">PCC 7424</strain>
    </source>
</reference>
<feature type="transmembrane region" description="Helical" evidence="1">
    <location>
        <begin position="159"/>
        <end position="182"/>
    </location>
</feature>
<keyword evidence="1" id="KW-1133">Transmembrane helix</keyword>
<dbReference type="eggNOG" id="ENOG502ZARE">
    <property type="taxonomic scope" value="Bacteria"/>
</dbReference>
<dbReference type="RefSeq" id="WP_015957265.1">
    <property type="nucleotide sequence ID" value="NC_011729.1"/>
</dbReference>
<feature type="transmembrane region" description="Helical" evidence="1">
    <location>
        <begin position="75"/>
        <end position="97"/>
    </location>
</feature>
<keyword evidence="1" id="KW-0812">Transmembrane</keyword>
<dbReference type="InterPro" id="IPR036259">
    <property type="entry name" value="MFS_trans_sf"/>
</dbReference>
<dbReference type="AlphaFoldDB" id="B7KJL2"/>
<feature type="transmembrane region" description="Helical" evidence="1">
    <location>
        <begin position="50"/>
        <end position="69"/>
    </location>
</feature>
<evidence type="ECO:0000256" key="1">
    <source>
        <dbReference type="SAM" id="Phobius"/>
    </source>
</evidence>
<keyword evidence="1" id="KW-0472">Membrane</keyword>
<evidence type="ECO:0000313" key="2">
    <source>
        <dbReference type="EMBL" id="ACK73689.1"/>
    </source>
</evidence>
<feature type="transmembrane region" description="Helical" evidence="1">
    <location>
        <begin position="134"/>
        <end position="152"/>
    </location>
</feature>
<dbReference type="EMBL" id="CP001291">
    <property type="protein sequence ID" value="ACK73689.1"/>
    <property type="molecule type" value="Genomic_DNA"/>
</dbReference>
<dbReference type="HOGENOM" id="CLU_1203728_0_0_3"/>
<name>B7KJL2_GLOC7</name>
<keyword evidence="3" id="KW-1185">Reference proteome</keyword>
<dbReference type="Proteomes" id="UP000002384">
    <property type="component" value="Chromosome"/>
</dbReference>
<dbReference type="SUPFAM" id="SSF103473">
    <property type="entry name" value="MFS general substrate transporter"/>
    <property type="match status" value="1"/>
</dbReference>
<dbReference type="KEGG" id="cyc:PCC7424_5342"/>